<organism evidence="2 3">
    <name type="scientific">Denitratimonas tolerans</name>
    <dbReference type="NCBI Taxonomy" id="1338420"/>
    <lineage>
        <taxon>Bacteria</taxon>
        <taxon>Pseudomonadati</taxon>
        <taxon>Pseudomonadota</taxon>
        <taxon>Gammaproteobacteria</taxon>
        <taxon>Lysobacterales</taxon>
        <taxon>Lysobacteraceae</taxon>
        <taxon>Denitratimonas</taxon>
    </lineage>
</organism>
<dbReference type="EMBL" id="JBBDHC010000002">
    <property type="protein sequence ID" value="MEJ1248404.1"/>
    <property type="molecule type" value="Genomic_DNA"/>
</dbReference>
<dbReference type="Proteomes" id="UP001364472">
    <property type="component" value="Unassembled WGS sequence"/>
</dbReference>
<dbReference type="RefSeq" id="WP_337334122.1">
    <property type="nucleotide sequence ID" value="NZ_JBBDHC010000002.1"/>
</dbReference>
<name>A0AAW9R350_9GAMM</name>
<comment type="caution">
    <text evidence="2">The sequence shown here is derived from an EMBL/GenBank/DDBJ whole genome shotgun (WGS) entry which is preliminary data.</text>
</comment>
<protein>
    <submittedName>
        <fullName evidence="2">Cbb3-type cytochrome c oxidase subunit 3</fullName>
    </submittedName>
</protein>
<feature type="transmembrane region" description="Helical" evidence="1">
    <location>
        <begin position="6"/>
        <end position="26"/>
    </location>
</feature>
<sequence length="52" mass="5713">MSSGTVTGIVTVVLLVLFLYGCFWAWSSRRNADFEEAAHLPLEDEIVKGEGP</sequence>
<gene>
    <name evidence="2" type="ORF">WB794_01750</name>
</gene>
<keyword evidence="1" id="KW-1133">Transmembrane helix</keyword>
<dbReference type="Pfam" id="PF05545">
    <property type="entry name" value="FixQ"/>
    <property type="match status" value="1"/>
</dbReference>
<keyword evidence="3" id="KW-1185">Reference proteome</keyword>
<evidence type="ECO:0000313" key="3">
    <source>
        <dbReference type="Proteomes" id="UP001364472"/>
    </source>
</evidence>
<proteinExistence type="predicted"/>
<evidence type="ECO:0000256" key="1">
    <source>
        <dbReference type="SAM" id="Phobius"/>
    </source>
</evidence>
<keyword evidence="1" id="KW-0812">Transmembrane</keyword>
<reference evidence="2 3" key="1">
    <citation type="journal article" date="2016" name="Antonie Van Leeuwenhoek">
        <title>Denitratimonas tolerans gen. nov., sp. nov., a denitrifying bacterium isolated from a bioreactor for tannery wastewater treatment.</title>
        <authorList>
            <person name="Han S.I."/>
            <person name="Kim J.O."/>
            <person name="Lee Y.R."/>
            <person name="Ekpeghere K.I."/>
            <person name="Koh S.C."/>
            <person name="Whang K.S."/>
        </authorList>
    </citation>
    <scope>NUCLEOTIDE SEQUENCE [LARGE SCALE GENOMIC DNA]</scope>
    <source>
        <strain evidence="2 3">KACC 17565</strain>
    </source>
</reference>
<dbReference type="AlphaFoldDB" id="A0AAW9R350"/>
<keyword evidence="1" id="KW-0472">Membrane</keyword>
<evidence type="ECO:0000313" key="2">
    <source>
        <dbReference type="EMBL" id="MEJ1248404.1"/>
    </source>
</evidence>
<accession>A0AAW9R350</accession>
<dbReference type="InterPro" id="IPR008621">
    <property type="entry name" value="Cbb3-typ_cyt_oxidase_comp"/>
</dbReference>